<feature type="compositionally biased region" description="Polar residues" evidence="1">
    <location>
        <begin position="124"/>
        <end position="134"/>
    </location>
</feature>
<dbReference type="RefSeq" id="WP_136535069.1">
    <property type="nucleotide sequence ID" value="NZ_STGY01000054.1"/>
</dbReference>
<reference evidence="3" key="1">
    <citation type="submission" date="2019-04" db="EMBL/GenBank/DDBJ databases">
        <title>Nocardioides xinjiangensis sp. nov.</title>
        <authorList>
            <person name="Liu S."/>
        </authorList>
    </citation>
    <scope>NUCLEOTIDE SEQUENCE [LARGE SCALE GENOMIC DNA]</scope>
    <source>
        <strain evidence="3">18</strain>
    </source>
</reference>
<dbReference type="Proteomes" id="UP000308760">
    <property type="component" value="Unassembled WGS sequence"/>
</dbReference>
<organism evidence="2 3">
    <name type="scientific">Glycomyces buryatensis</name>
    <dbReference type="NCBI Taxonomy" id="2570927"/>
    <lineage>
        <taxon>Bacteria</taxon>
        <taxon>Bacillati</taxon>
        <taxon>Actinomycetota</taxon>
        <taxon>Actinomycetes</taxon>
        <taxon>Glycomycetales</taxon>
        <taxon>Glycomycetaceae</taxon>
        <taxon>Glycomyces</taxon>
    </lineage>
</organism>
<dbReference type="AlphaFoldDB" id="A0A4S8Q8Y1"/>
<name>A0A4S8Q8Y1_9ACTN</name>
<comment type="caution">
    <text evidence="2">The sequence shown here is derived from an EMBL/GenBank/DDBJ whole genome shotgun (WGS) entry which is preliminary data.</text>
</comment>
<accession>A0A4S8Q8Y1</accession>
<dbReference type="OrthoDB" id="5222636at2"/>
<feature type="region of interest" description="Disordered" evidence="1">
    <location>
        <begin position="117"/>
        <end position="143"/>
    </location>
</feature>
<keyword evidence="3" id="KW-1185">Reference proteome</keyword>
<protein>
    <submittedName>
        <fullName evidence="2">Uncharacterized protein</fullName>
    </submittedName>
</protein>
<reference evidence="2 3" key="2">
    <citation type="submission" date="2019-05" db="EMBL/GenBank/DDBJ databases">
        <title>Glycomyces buryatensis sp. nov.</title>
        <authorList>
            <person name="Nikitina E."/>
        </authorList>
    </citation>
    <scope>NUCLEOTIDE SEQUENCE [LARGE SCALE GENOMIC DNA]</scope>
    <source>
        <strain evidence="2 3">18</strain>
    </source>
</reference>
<evidence type="ECO:0000256" key="1">
    <source>
        <dbReference type="SAM" id="MobiDB-lite"/>
    </source>
</evidence>
<dbReference type="EMBL" id="STGY01000054">
    <property type="protein sequence ID" value="THV40873.1"/>
    <property type="molecule type" value="Genomic_DNA"/>
</dbReference>
<sequence length="143" mass="15462">MTDPYLTAIAAIDGRFLRYESLPHQTRLRITFCGKPFEDSTEALPEDTTEPVPGEALGSVIGLNTAEPGLRVSAPLHVEWATANLDAIVAQAVRIWAAAEPDRNAARIAARATDGGHLPRIFESNRQTPQSPTSAPVFRQCEG</sequence>
<evidence type="ECO:0000313" key="2">
    <source>
        <dbReference type="EMBL" id="THV40873.1"/>
    </source>
</evidence>
<proteinExistence type="predicted"/>
<gene>
    <name evidence="2" type="ORF">FAB82_13545</name>
</gene>
<evidence type="ECO:0000313" key="3">
    <source>
        <dbReference type="Proteomes" id="UP000308760"/>
    </source>
</evidence>